<feature type="transmembrane region" description="Helical" evidence="5">
    <location>
        <begin position="75"/>
        <end position="96"/>
    </location>
</feature>
<dbReference type="InterPro" id="IPR011701">
    <property type="entry name" value="MFS"/>
</dbReference>
<protein>
    <submittedName>
        <fullName evidence="7">932_t:CDS:1</fullName>
    </submittedName>
</protein>
<evidence type="ECO:0000256" key="3">
    <source>
        <dbReference type="ARBA" id="ARBA00022989"/>
    </source>
</evidence>
<sequence>MQKRTIKLILSFLAAILFSLTSGVPYVFSSYGSAFAERLNFSSMQINTIAIAGNYGMFCSNPFFGYIADNYGPRLSALLGTTFLFTSFLCMALTYNGTFPPYFLLCVVYQLLVGMGSAAGFIATLTTQAKNFPHRKGTALGVPLAFFALSSLVFSQIENFFFRTNVYHFLLFMAFCTGVGDLIASFFLKIVPKPSDPSQNQIDEQRQCQEVAVTAAAQSIIHKKRLGQDINNNENEDTNNNNVTSNSCSAIASDYYFIICNAPSETTPLMERECIDSNTSIGGFQFFANHDARVLFFIVLLIGGSGLMYINNVSEVVKFLYPHHDSSLTHDKLEQLQRLQNLHVSLLSIASCVGRFSTGLFSDFMLNTFQLKRLWFLIMAGTWLSIGYFIVGVIVTRLENLWLASIIIGFGFGNMFGIVLTITNEWFGARTFGLNWGILSYAIPIGGHLFSAVFAYNKDIIQEPTCFGPNCFNRIAETPETYQATDTIANENDQ</sequence>
<keyword evidence="2 5" id="KW-0812">Transmembrane</keyword>
<evidence type="ECO:0000256" key="5">
    <source>
        <dbReference type="SAM" id="Phobius"/>
    </source>
</evidence>
<feature type="signal peptide" evidence="6">
    <location>
        <begin position="1"/>
        <end position="23"/>
    </location>
</feature>
<dbReference type="OrthoDB" id="410267at2759"/>
<comment type="caution">
    <text evidence="7">The sequence shown here is derived from an EMBL/GenBank/DDBJ whole genome shotgun (WGS) entry which is preliminary data.</text>
</comment>
<evidence type="ECO:0000256" key="4">
    <source>
        <dbReference type="ARBA" id="ARBA00023136"/>
    </source>
</evidence>
<evidence type="ECO:0000313" key="8">
    <source>
        <dbReference type="Proteomes" id="UP000789508"/>
    </source>
</evidence>
<evidence type="ECO:0000313" key="7">
    <source>
        <dbReference type="EMBL" id="CAG8671229.1"/>
    </source>
</evidence>
<feature type="non-terminal residue" evidence="7">
    <location>
        <position position="494"/>
    </location>
</feature>
<keyword evidence="3 5" id="KW-1133">Transmembrane helix</keyword>
<name>A0A9N9HA85_9GLOM</name>
<keyword evidence="8" id="KW-1185">Reference proteome</keyword>
<organism evidence="7 8">
    <name type="scientific">Ambispora leptoticha</name>
    <dbReference type="NCBI Taxonomy" id="144679"/>
    <lineage>
        <taxon>Eukaryota</taxon>
        <taxon>Fungi</taxon>
        <taxon>Fungi incertae sedis</taxon>
        <taxon>Mucoromycota</taxon>
        <taxon>Glomeromycotina</taxon>
        <taxon>Glomeromycetes</taxon>
        <taxon>Archaeosporales</taxon>
        <taxon>Ambisporaceae</taxon>
        <taxon>Ambispora</taxon>
    </lineage>
</organism>
<feature type="transmembrane region" description="Helical" evidence="5">
    <location>
        <begin position="374"/>
        <end position="395"/>
    </location>
</feature>
<dbReference type="GO" id="GO:0000329">
    <property type="term" value="C:fungal-type vacuole membrane"/>
    <property type="evidence" value="ECO:0007669"/>
    <property type="project" value="TreeGrafter"/>
</dbReference>
<dbReference type="SUPFAM" id="SSF103473">
    <property type="entry name" value="MFS general substrate transporter"/>
    <property type="match status" value="1"/>
</dbReference>
<dbReference type="PANTHER" id="PTHR21576">
    <property type="entry name" value="UNCHARACTERIZED NODULIN-LIKE PROTEIN"/>
    <property type="match status" value="1"/>
</dbReference>
<feature type="transmembrane region" description="Helical" evidence="5">
    <location>
        <begin position="294"/>
        <end position="311"/>
    </location>
</feature>
<feature type="transmembrane region" description="Helical" evidence="5">
    <location>
        <begin position="47"/>
        <end position="68"/>
    </location>
</feature>
<dbReference type="PANTHER" id="PTHR21576:SF158">
    <property type="entry name" value="RIBOSOMAL RNA-PROCESSING PROTEIN 12-LIKE CONSERVED DOMAIN-CONTAINING PROTEIN"/>
    <property type="match status" value="1"/>
</dbReference>
<keyword evidence="4 5" id="KW-0472">Membrane</keyword>
<dbReference type="Gene3D" id="1.20.1250.20">
    <property type="entry name" value="MFS general substrate transporter like domains"/>
    <property type="match status" value="2"/>
</dbReference>
<feature type="transmembrane region" description="Helical" evidence="5">
    <location>
        <begin position="102"/>
        <end position="125"/>
    </location>
</feature>
<gene>
    <name evidence="7" type="ORF">ALEPTO_LOCUS10597</name>
</gene>
<feature type="transmembrane region" description="Helical" evidence="5">
    <location>
        <begin position="137"/>
        <end position="154"/>
    </location>
</feature>
<dbReference type="AlphaFoldDB" id="A0A9N9HA85"/>
<dbReference type="Proteomes" id="UP000789508">
    <property type="component" value="Unassembled WGS sequence"/>
</dbReference>
<evidence type="ECO:0000256" key="2">
    <source>
        <dbReference type="ARBA" id="ARBA00022692"/>
    </source>
</evidence>
<dbReference type="GO" id="GO:0022857">
    <property type="term" value="F:transmembrane transporter activity"/>
    <property type="evidence" value="ECO:0007669"/>
    <property type="project" value="InterPro"/>
</dbReference>
<reference evidence="7" key="1">
    <citation type="submission" date="2021-06" db="EMBL/GenBank/DDBJ databases">
        <authorList>
            <person name="Kallberg Y."/>
            <person name="Tangrot J."/>
            <person name="Rosling A."/>
        </authorList>
    </citation>
    <scope>NUCLEOTIDE SEQUENCE</scope>
    <source>
        <strain evidence="7">FL130A</strain>
    </source>
</reference>
<dbReference type="Pfam" id="PF07690">
    <property type="entry name" value="MFS_1"/>
    <property type="match status" value="1"/>
</dbReference>
<dbReference type="EMBL" id="CAJVPS010012483">
    <property type="protein sequence ID" value="CAG8671229.1"/>
    <property type="molecule type" value="Genomic_DNA"/>
</dbReference>
<accession>A0A9N9HA85</accession>
<evidence type="ECO:0000256" key="6">
    <source>
        <dbReference type="SAM" id="SignalP"/>
    </source>
</evidence>
<dbReference type="InterPro" id="IPR036259">
    <property type="entry name" value="MFS_trans_sf"/>
</dbReference>
<feature type="transmembrane region" description="Helical" evidence="5">
    <location>
        <begin position="166"/>
        <end position="188"/>
    </location>
</feature>
<comment type="subcellular location">
    <subcellularLocation>
        <location evidence="1">Membrane</location>
        <topology evidence="1">Multi-pass membrane protein</topology>
    </subcellularLocation>
</comment>
<feature type="transmembrane region" description="Helical" evidence="5">
    <location>
        <begin position="434"/>
        <end position="456"/>
    </location>
</feature>
<feature type="chain" id="PRO_5040362395" evidence="6">
    <location>
        <begin position="24"/>
        <end position="494"/>
    </location>
</feature>
<evidence type="ECO:0000256" key="1">
    <source>
        <dbReference type="ARBA" id="ARBA00004141"/>
    </source>
</evidence>
<feature type="transmembrane region" description="Helical" evidence="5">
    <location>
        <begin position="401"/>
        <end position="422"/>
    </location>
</feature>
<keyword evidence="6" id="KW-0732">Signal</keyword>
<proteinExistence type="predicted"/>